<sequence>MLGLNQRKLQKLKTNPKLFFKDAIEKKLLHLNSTYNKYLPKKHKGFTQYTIISAVYNVEKYLDDYFKSIINQRLDFKKNIFMILVDDGSIDNSANIIKKYQKKYPKNIVYLYKENGGQASARNLGLKYIQENNYKTPWVTFTDPDDFLDRNYFYEVDKFLSTHQDDDICMVGCNIKIYRDETGVFQEHFTNFQFTSNLYEKISSMKWGITTSTRSFFSYNIILTNNILFEEGFSSFEDAQFVLMYLVLNNTKNIALLRDALYFARKRKGSTTNLQNKTTHYYIDSLTRTINVFCEISKLNNIPLYVQNSILAHLVFNIKDLINSPEKLSFMSENEKQRYLELLDQNFSYIDTETILNFNLAGLYFDKKVGILNCFKNEKPPFQIAYIEDYDPYKEQILITYYTGDDKDIESIRIDNEVIYADYEKIVKYDFLDRVFCYQKRLWVSIPIDIKGKLEFFIDGVKTRITFNKKQLQNVNIQDIRKEFQKRLPKSNIWLLMDRDYEADDNAEHLYRYIMQNHPEQEIVFALRKESSDWKRLEKERFNLIEFGSFEFERIIKKASKVISSHCDAYLGRYLKQFNKDFIFLQHGVTFASDVSAWFNCNPWIKMITVANTLEWHNIADNYSRYKFGKKEVLLTGFARHDSLLKKSKKENKQILIMPTWRKNIVGNVIPNTGIREINLEFLECEYFKKWKSVIQSSQLEQLVKKYDYKIYFFPHFQIRPYLSYFQVPSYIQVDVRNNGMSLQNIFANVDLMITDYSTACSEMAIQNKPTIFYQFDEEENLQGIHHQRDYNFDYRKNGFGPVVNNESELMVKLDELLNNKCELDNFYSKNITQTFIHRDIESCSRIYNSIIKMSKQEHNKAFATKEKALLAQNKQLYYEAFEKWLNIIKNDFISEDVVYNFAFCAYNSSCYIFVKEFIEDQQSIEKYCIKTKIEILKNLVEIKDVKNVFILAEQLLEGEAIIQFKLRYSLYIDNEELFYENYKILINDFAKSKESIFEKLLLFQSSLISRAFEQNNSKKYNCFENFFKEII</sequence>
<dbReference type="InterPro" id="IPR043148">
    <property type="entry name" value="TagF_C"/>
</dbReference>
<keyword evidence="2" id="KW-0808">Transferase</keyword>
<accession>A0A5T1XHW3</accession>
<dbReference type="Pfam" id="PF00535">
    <property type="entry name" value="Glycos_transf_2"/>
    <property type="match status" value="1"/>
</dbReference>
<dbReference type="EMBL" id="AACRCY010000007">
    <property type="protein sequence ID" value="EAL7777519.1"/>
    <property type="molecule type" value="Genomic_DNA"/>
</dbReference>
<comment type="caution">
    <text evidence="2">The sequence shown here is derived from an EMBL/GenBank/DDBJ whole genome shotgun (WGS) entry which is preliminary data.</text>
</comment>
<feature type="domain" description="Glycosyltransferase 2-like" evidence="1">
    <location>
        <begin position="50"/>
        <end position="201"/>
    </location>
</feature>
<dbReference type="AlphaFoldDB" id="A0A5T1XHW3"/>
<dbReference type="InterPro" id="IPR007554">
    <property type="entry name" value="Glycerophosphate_synth"/>
</dbReference>
<dbReference type="RefSeq" id="WP_060763289.1">
    <property type="nucleotide sequence ID" value="NZ_FBHR01000023.1"/>
</dbReference>
<dbReference type="SUPFAM" id="SSF53448">
    <property type="entry name" value="Nucleotide-diphospho-sugar transferases"/>
    <property type="match status" value="1"/>
</dbReference>
<dbReference type="Pfam" id="PF04464">
    <property type="entry name" value="Glyphos_transf"/>
    <property type="match status" value="1"/>
</dbReference>
<protein>
    <submittedName>
        <fullName evidence="2">Glycosyltransferase</fullName>
    </submittedName>
</protein>
<evidence type="ECO:0000313" key="2">
    <source>
        <dbReference type="EMBL" id="EAL7777519.1"/>
    </source>
</evidence>
<dbReference type="InterPro" id="IPR029044">
    <property type="entry name" value="Nucleotide-diphossugar_trans"/>
</dbReference>
<dbReference type="GO" id="GO:0016020">
    <property type="term" value="C:membrane"/>
    <property type="evidence" value="ECO:0007669"/>
    <property type="project" value="InterPro"/>
</dbReference>
<dbReference type="SUPFAM" id="SSF53756">
    <property type="entry name" value="UDP-Glycosyltransferase/glycogen phosphorylase"/>
    <property type="match status" value="1"/>
</dbReference>
<organism evidence="2">
    <name type="scientific">Campylobacter coli</name>
    <dbReference type="NCBI Taxonomy" id="195"/>
    <lineage>
        <taxon>Bacteria</taxon>
        <taxon>Pseudomonadati</taxon>
        <taxon>Campylobacterota</taxon>
        <taxon>Epsilonproteobacteria</taxon>
        <taxon>Campylobacterales</taxon>
        <taxon>Campylobacteraceae</taxon>
        <taxon>Campylobacter</taxon>
    </lineage>
</organism>
<dbReference type="Gene3D" id="3.90.550.10">
    <property type="entry name" value="Spore Coat Polysaccharide Biosynthesis Protein SpsA, Chain A"/>
    <property type="match status" value="1"/>
</dbReference>
<dbReference type="GO" id="GO:0016758">
    <property type="term" value="F:hexosyltransferase activity"/>
    <property type="evidence" value="ECO:0007669"/>
    <property type="project" value="UniProtKB-ARBA"/>
</dbReference>
<dbReference type="Gene3D" id="3.40.50.12580">
    <property type="match status" value="1"/>
</dbReference>
<reference evidence="2" key="1">
    <citation type="submission" date="2018-07" db="EMBL/GenBank/DDBJ databases">
        <authorList>
            <consortium name="PulseNet: The National Subtyping Network for Foodborne Disease Surveillance"/>
            <person name="Tarr C.L."/>
            <person name="Trees E."/>
            <person name="Katz L.S."/>
            <person name="Carleton-Romer H.A."/>
            <person name="Stroika S."/>
            <person name="Kucerova Z."/>
            <person name="Roache K.F."/>
            <person name="Sabol A.L."/>
            <person name="Besser J."/>
            <person name="Gerner-Smidt P."/>
        </authorList>
    </citation>
    <scope>NUCLEOTIDE SEQUENCE</scope>
    <source>
        <strain evidence="2">PNUSAC005345</strain>
    </source>
</reference>
<dbReference type="PANTHER" id="PTHR22916">
    <property type="entry name" value="GLYCOSYLTRANSFERASE"/>
    <property type="match status" value="1"/>
</dbReference>
<proteinExistence type="predicted"/>
<evidence type="ECO:0000259" key="1">
    <source>
        <dbReference type="Pfam" id="PF00535"/>
    </source>
</evidence>
<name>A0A5T1XHW3_CAMCO</name>
<dbReference type="InterPro" id="IPR001173">
    <property type="entry name" value="Glyco_trans_2-like"/>
</dbReference>
<gene>
    <name evidence="2" type="ORF">DVV54_04800</name>
</gene>
<dbReference type="PANTHER" id="PTHR22916:SF3">
    <property type="entry name" value="UDP-GLCNAC:BETAGAL BETA-1,3-N-ACETYLGLUCOSAMINYLTRANSFERASE-LIKE PROTEIN 1"/>
    <property type="match status" value="1"/>
</dbReference>
<dbReference type="GO" id="GO:0047355">
    <property type="term" value="F:CDP-glycerol glycerophosphotransferase activity"/>
    <property type="evidence" value="ECO:0007669"/>
    <property type="project" value="InterPro"/>
</dbReference>
<dbReference type="CDD" id="cd00761">
    <property type="entry name" value="Glyco_tranf_GTA_type"/>
    <property type="match status" value="1"/>
</dbReference>